<dbReference type="AlphaFoldDB" id="A0A212FD06"/>
<dbReference type="OrthoDB" id="3936150at2759"/>
<gene>
    <name evidence="1" type="ORF">KGM_214411</name>
</gene>
<sequence length="1279" mass="147216">MPRWTYDVVFYRMFCVTMISTAIIFTLILTNIFIDIDGLLTNKKKVFPLVSDVSNAISKVENYFPPEDAQSNVFYDENSNYDGDFSPAQRTKRSTAETENILLQVRNPLMKKLITSKLAKLLEEMDKEGPKQREDSHQDVTTAKAEVTITEVSPLQKTVVREDLVHLAMHNILLQGLVGHMDLNHVFKKVHLLFRNINENTAIDEGKVFESLVESKETTEAAINAGTSSTYEEHKLIDEILNCKNLQDVVSEHNECKHTNKSATSHRRTDKEENVIIKTIIEINDSNTKKSSRPQNIQGLIKLIYNGKAIKIKQLNEKLPDTKETKYNRDIKETTVSSVTNSPEVTAQASTTIKNMYKQDQNPLNIVIEEYLKKHPFPNFFEDGSEIKAFESKRLKRQIKIRYFNDDKTMKPKQMHNKTKAKDDDLYIEIETHFDGKGVKGEKKKKLVKNLIEKIQKALNSDIQKPHDKERIKFIKRIQDPIDFKEHSIVVNKVVTSYEPVAERLLDPIGKTLKTHENVINRFGETWKKKVSGPSFLTVSKSVNSAEMRELNINYDAVSRNGIPKRLQQPLNAEVKDDDITMKAESNTGNMSLFFKDIDGTGFSIGINQYVGEPPDKDSMRIFNGIESLIREYHKSYDHGDVSNESNIEREDNYVQRRHKISKRDADYVEDDLNEYTKAMDTDYHSNTYKMFMEGNVISEIKNDNYKNVPIVINGKLLNKELKPSEILTLANLAKRKKRALNVKKISNLKSKIKLNRYINTKAMANKKIFLKNKRNKREIQKIRIIARDHSEIPKQSDEKIFLISRENTYSDKVIRDIEDPETVIDKKTHDLNDDTFPFGDFFRMQNPEAQPIFSDNEYETKVRPNVVLSKYPHIFMDDMTNSKSEDSKDTYVNERTTKSKQYRIKYGPKQIRANNRVEATTVAAGIFAPDQKVNDFVNALLPPISRAKYKVSVKVTPKNISTNSGFKEVHTSVNKSFDQDGVRYYSLLNVSEISKVEKLNRSDRKFDLRNNLGIDIAQQRQMKTLLRLHKKRVDQQLSNLIRESKHLEAMMKEDSEINMNGTINILKGDDEDKDGLKEEKINKILDSVKKLEETYKTTSPHATTEPATDSPVENDKAKLIDTIKLNEQVTCEILKKIDTNTNILKTFLQKFNDKIDTEKHSAERNYGGVKLDMTKDWKLYNAKDPFFAGDELKNDTVPFIYAYQQQMPIVGKDQSLASLMYHGHIHANSVQDINHNKFKKANIKDTNNTAYFVNAMDDFNTKPGPFVSANININTTNA</sequence>
<keyword evidence="2" id="KW-1185">Reference proteome</keyword>
<dbReference type="Proteomes" id="UP000007151">
    <property type="component" value="Unassembled WGS sequence"/>
</dbReference>
<organism evidence="1 2">
    <name type="scientific">Danaus plexippus plexippus</name>
    <dbReference type="NCBI Taxonomy" id="278856"/>
    <lineage>
        <taxon>Eukaryota</taxon>
        <taxon>Metazoa</taxon>
        <taxon>Ecdysozoa</taxon>
        <taxon>Arthropoda</taxon>
        <taxon>Hexapoda</taxon>
        <taxon>Insecta</taxon>
        <taxon>Pterygota</taxon>
        <taxon>Neoptera</taxon>
        <taxon>Endopterygota</taxon>
        <taxon>Lepidoptera</taxon>
        <taxon>Glossata</taxon>
        <taxon>Ditrysia</taxon>
        <taxon>Papilionoidea</taxon>
        <taxon>Nymphalidae</taxon>
        <taxon>Danainae</taxon>
        <taxon>Danaini</taxon>
        <taxon>Danaina</taxon>
        <taxon>Danaus</taxon>
        <taxon>Danaus</taxon>
    </lineage>
</organism>
<reference evidence="1 2" key="1">
    <citation type="journal article" date="2011" name="Cell">
        <title>The monarch butterfly genome yields insights into long-distance migration.</title>
        <authorList>
            <person name="Zhan S."/>
            <person name="Merlin C."/>
            <person name="Boore J.L."/>
            <person name="Reppert S.M."/>
        </authorList>
    </citation>
    <scope>NUCLEOTIDE SEQUENCE [LARGE SCALE GENOMIC DNA]</scope>
    <source>
        <strain evidence="1">F-2</strain>
    </source>
</reference>
<evidence type="ECO:0000313" key="2">
    <source>
        <dbReference type="Proteomes" id="UP000007151"/>
    </source>
</evidence>
<accession>A0A212FD06</accession>
<dbReference type="STRING" id="278856.A0A212FD06"/>
<name>A0A212FD06_DANPL</name>
<protein>
    <submittedName>
        <fullName evidence="1">Uncharacterized protein</fullName>
    </submittedName>
</protein>
<dbReference type="KEGG" id="dpl:KGM_214411"/>
<evidence type="ECO:0000313" key="1">
    <source>
        <dbReference type="EMBL" id="OWR51603.1"/>
    </source>
</evidence>
<proteinExistence type="predicted"/>
<dbReference type="eggNOG" id="ENOG502TBJ8">
    <property type="taxonomic scope" value="Eukaryota"/>
</dbReference>
<comment type="caution">
    <text evidence="1">The sequence shown here is derived from an EMBL/GenBank/DDBJ whole genome shotgun (WGS) entry which is preliminary data.</text>
</comment>
<dbReference type="EMBL" id="AGBW02009123">
    <property type="protein sequence ID" value="OWR51603.1"/>
    <property type="molecule type" value="Genomic_DNA"/>
</dbReference>